<reference evidence="3" key="1">
    <citation type="journal article" date="2021" name="BMC Genomics">
        <title>Chromosome-level genome assembly and manually-curated proteome of model necrotroph Parastagonospora nodorum Sn15 reveals a genome-wide trove of candidate effector homologs, and redundancy of virulence-related functions within an accessory chromosome.</title>
        <authorList>
            <person name="Bertazzoni S."/>
            <person name="Jones D.A.B."/>
            <person name="Phan H.T."/>
            <person name="Tan K.-C."/>
            <person name="Hane J.K."/>
        </authorList>
    </citation>
    <scope>NUCLEOTIDE SEQUENCE [LARGE SCALE GENOMIC DNA]</scope>
    <source>
        <strain evidence="3">SN15 / ATCC MYA-4574 / FGSC 10173)</strain>
    </source>
</reference>
<protein>
    <submittedName>
        <fullName evidence="2">Uncharacterized protein</fullName>
    </submittedName>
</protein>
<evidence type="ECO:0000313" key="2">
    <source>
        <dbReference type="EMBL" id="QRC92041.1"/>
    </source>
</evidence>
<feature type="region of interest" description="Disordered" evidence="1">
    <location>
        <begin position="1"/>
        <end position="21"/>
    </location>
</feature>
<dbReference type="EMBL" id="CP069024">
    <property type="protein sequence ID" value="QRC92041.1"/>
    <property type="molecule type" value="Genomic_DNA"/>
</dbReference>
<gene>
    <name evidence="2" type="ORF">JI435_401900</name>
</gene>
<dbReference type="VEuPathDB" id="FungiDB:JI435_401900"/>
<keyword evidence="3" id="KW-1185">Reference proteome</keyword>
<sequence>MITGRKYSVPDPSHQPSQSDTCRWTGMLVNPLCSSKHSPDIVTDGGDQVWFLLYPLSSVPNKHLFSRRGID</sequence>
<dbReference type="AlphaFoldDB" id="A0A7U2HX84"/>
<evidence type="ECO:0000256" key="1">
    <source>
        <dbReference type="SAM" id="MobiDB-lite"/>
    </source>
</evidence>
<evidence type="ECO:0000313" key="3">
    <source>
        <dbReference type="Proteomes" id="UP000663193"/>
    </source>
</evidence>
<accession>A0A7U2HX84</accession>
<organism evidence="2 3">
    <name type="scientific">Phaeosphaeria nodorum (strain SN15 / ATCC MYA-4574 / FGSC 10173)</name>
    <name type="common">Glume blotch fungus</name>
    <name type="synonym">Parastagonospora nodorum</name>
    <dbReference type="NCBI Taxonomy" id="321614"/>
    <lineage>
        <taxon>Eukaryota</taxon>
        <taxon>Fungi</taxon>
        <taxon>Dikarya</taxon>
        <taxon>Ascomycota</taxon>
        <taxon>Pezizomycotina</taxon>
        <taxon>Dothideomycetes</taxon>
        <taxon>Pleosporomycetidae</taxon>
        <taxon>Pleosporales</taxon>
        <taxon>Pleosporineae</taxon>
        <taxon>Phaeosphaeriaceae</taxon>
        <taxon>Parastagonospora</taxon>
    </lineage>
</organism>
<name>A0A7U2HX84_PHANO</name>
<proteinExistence type="predicted"/>
<dbReference type="Proteomes" id="UP000663193">
    <property type="component" value="Chromosome 2"/>
</dbReference>